<dbReference type="Proteomes" id="UP001165121">
    <property type="component" value="Unassembled WGS sequence"/>
</dbReference>
<dbReference type="EMBL" id="BSXT01005127">
    <property type="protein sequence ID" value="GMF59831.1"/>
    <property type="molecule type" value="Genomic_DNA"/>
</dbReference>
<sequence>MGIYELVVNQGLGPSTGLHRSRTSLHKRASKLNFKDIECYRLLHGPHSRIEVCAPLNLWFSSESLPGPQAPPKWRFKHAGESSSEPAGPQSPLPGYQMTSSTLSPERTRKACAGTTSSWGENELMKYLDRLDLGKAGCLDR</sequence>
<evidence type="ECO:0000313" key="2">
    <source>
        <dbReference type="EMBL" id="GMF59831.1"/>
    </source>
</evidence>
<reference evidence="2" key="1">
    <citation type="submission" date="2023-04" db="EMBL/GenBank/DDBJ databases">
        <title>Phytophthora fragariaefolia NBRC 109709.</title>
        <authorList>
            <person name="Ichikawa N."/>
            <person name="Sato H."/>
            <person name="Tonouchi N."/>
        </authorList>
    </citation>
    <scope>NUCLEOTIDE SEQUENCE</scope>
    <source>
        <strain evidence="2">NBRC 109709</strain>
    </source>
</reference>
<keyword evidence="3" id="KW-1185">Reference proteome</keyword>
<feature type="region of interest" description="Disordered" evidence="1">
    <location>
        <begin position="67"/>
        <end position="115"/>
    </location>
</feature>
<gene>
    <name evidence="2" type="ORF">Pfra01_002593300</name>
</gene>
<evidence type="ECO:0000256" key="1">
    <source>
        <dbReference type="SAM" id="MobiDB-lite"/>
    </source>
</evidence>
<comment type="caution">
    <text evidence="2">The sequence shown here is derived from an EMBL/GenBank/DDBJ whole genome shotgun (WGS) entry which is preliminary data.</text>
</comment>
<evidence type="ECO:0000313" key="3">
    <source>
        <dbReference type="Proteomes" id="UP001165121"/>
    </source>
</evidence>
<organism evidence="2 3">
    <name type="scientific">Phytophthora fragariaefolia</name>
    <dbReference type="NCBI Taxonomy" id="1490495"/>
    <lineage>
        <taxon>Eukaryota</taxon>
        <taxon>Sar</taxon>
        <taxon>Stramenopiles</taxon>
        <taxon>Oomycota</taxon>
        <taxon>Peronosporomycetes</taxon>
        <taxon>Peronosporales</taxon>
        <taxon>Peronosporaceae</taxon>
        <taxon>Phytophthora</taxon>
    </lineage>
</organism>
<accession>A0A9W6YD29</accession>
<protein>
    <submittedName>
        <fullName evidence="2">Unnamed protein product</fullName>
    </submittedName>
</protein>
<proteinExistence type="predicted"/>
<dbReference type="AlphaFoldDB" id="A0A9W6YD29"/>
<name>A0A9W6YD29_9STRA</name>